<organism evidence="2 3">
    <name type="scientific">Candidatus Parabacteroides intestinipullorum</name>
    <dbReference type="NCBI Taxonomy" id="2838723"/>
    <lineage>
        <taxon>Bacteria</taxon>
        <taxon>Pseudomonadati</taxon>
        <taxon>Bacteroidota</taxon>
        <taxon>Bacteroidia</taxon>
        <taxon>Bacteroidales</taxon>
        <taxon>Tannerellaceae</taxon>
        <taxon>Parabacteroides</taxon>
    </lineage>
</organism>
<evidence type="ECO:0000313" key="3">
    <source>
        <dbReference type="Proteomes" id="UP000886740"/>
    </source>
</evidence>
<proteinExistence type="predicted"/>
<gene>
    <name evidence="2" type="ORF">H9977_03525</name>
</gene>
<dbReference type="PANTHER" id="PTHR37835">
    <property type="entry name" value="ALPHA-CLOSTRIPAIN"/>
    <property type="match status" value="1"/>
</dbReference>
<accession>A0A9D2BG09</accession>
<evidence type="ECO:0000313" key="2">
    <source>
        <dbReference type="EMBL" id="HIX74097.1"/>
    </source>
</evidence>
<protein>
    <submittedName>
        <fullName evidence="2">Clostripain</fullName>
    </submittedName>
</protein>
<reference evidence="2" key="2">
    <citation type="submission" date="2021-04" db="EMBL/GenBank/DDBJ databases">
        <authorList>
            <person name="Gilroy R."/>
        </authorList>
    </citation>
    <scope>NUCLEOTIDE SEQUENCE</scope>
    <source>
        <strain evidence="2">ChiGjej6B6-14162</strain>
    </source>
</reference>
<dbReference type="InterPro" id="IPR005077">
    <property type="entry name" value="Peptidase_C11"/>
</dbReference>
<dbReference type="Gene3D" id="3.40.50.11970">
    <property type="match status" value="1"/>
</dbReference>
<dbReference type="Pfam" id="PF03415">
    <property type="entry name" value="Peptidase_C11"/>
    <property type="match status" value="1"/>
</dbReference>
<sequence>MRTKILQHLSLVLAALLFNACCHDDDPVKPASTRTVLVYIAGDNNLSDYINYNLEQMIEGAREGGLNQCDFLIYTDRATTIPALYQLKADETGRIDTVRIRDYAEHNSATPEVLRQVVEEAFTAFPSDHYGLVLWSHATAWLPNAGRDLTRSFGTDGDETIEIDELADALAAYHFDYILFDACYMGAVEVAYELRERAAQIIASPTEVMGSGFPYTTITPMLCETNFDGTSVAQAFYDFYDAQSGYARSATVSVVDTKSLEQLAAACREVLAGKSEAEIFAVDPDALQPLEFLKSSGRHYLFDLGDYIQALATDEQYTNFRAALNQAIPYRATTPYAFFAAPYEAIKIERFSGLSVYLPGEGLATLNEWYKRLAWYQAVYL</sequence>
<feature type="signal peptide" evidence="1">
    <location>
        <begin position="1"/>
        <end position="24"/>
    </location>
</feature>
<evidence type="ECO:0000256" key="1">
    <source>
        <dbReference type="SAM" id="SignalP"/>
    </source>
</evidence>
<dbReference type="EMBL" id="DXEL01000029">
    <property type="protein sequence ID" value="HIX74097.1"/>
    <property type="molecule type" value="Genomic_DNA"/>
</dbReference>
<keyword evidence="1" id="KW-0732">Signal</keyword>
<comment type="caution">
    <text evidence="2">The sequence shown here is derived from an EMBL/GenBank/DDBJ whole genome shotgun (WGS) entry which is preliminary data.</text>
</comment>
<name>A0A9D2BG09_9BACT</name>
<reference evidence="2" key="1">
    <citation type="journal article" date="2021" name="PeerJ">
        <title>Extensive microbial diversity within the chicken gut microbiome revealed by metagenomics and culture.</title>
        <authorList>
            <person name="Gilroy R."/>
            <person name="Ravi A."/>
            <person name="Getino M."/>
            <person name="Pursley I."/>
            <person name="Horton D.L."/>
            <person name="Alikhan N.F."/>
            <person name="Baker D."/>
            <person name="Gharbi K."/>
            <person name="Hall N."/>
            <person name="Watson M."/>
            <person name="Adriaenssens E.M."/>
            <person name="Foster-Nyarko E."/>
            <person name="Jarju S."/>
            <person name="Secka A."/>
            <person name="Antonio M."/>
            <person name="Oren A."/>
            <person name="Chaudhuri R.R."/>
            <person name="La Ragione R."/>
            <person name="Hildebrand F."/>
            <person name="Pallen M.J."/>
        </authorList>
    </citation>
    <scope>NUCLEOTIDE SEQUENCE</scope>
    <source>
        <strain evidence="2">ChiGjej6B6-14162</strain>
    </source>
</reference>
<dbReference type="Proteomes" id="UP000886740">
    <property type="component" value="Unassembled WGS sequence"/>
</dbReference>
<dbReference type="PANTHER" id="PTHR37835:SF1">
    <property type="entry name" value="ALPHA-CLOSTRIPAIN"/>
    <property type="match status" value="1"/>
</dbReference>
<dbReference type="AlphaFoldDB" id="A0A9D2BG09"/>
<feature type="chain" id="PRO_5039016862" evidence="1">
    <location>
        <begin position="25"/>
        <end position="381"/>
    </location>
</feature>